<evidence type="ECO:0000256" key="4">
    <source>
        <dbReference type="SAM" id="MobiDB-lite"/>
    </source>
</evidence>
<keyword evidence="7" id="KW-0808">Transferase</keyword>
<dbReference type="EMBL" id="VRYN01000001">
    <property type="protein sequence ID" value="TYO82461.1"/>
    <property type="molecule type" value="Genomic_DNA"/>
</dbReference>
<dbReference type="InterPro" id="IPR029044">
    <property type="entry name" value="Nucleotide-diphossugar_trans"/>
</dbReference>
<dbReference type="GeneID" id="39854095"/>
<dbReference type="SUPFAM" id="SSF51161">
    <property type="entry name" value="Trimeric LpxA-like enzymes"/>
    <property type="match status" value="1"/>
</dbReference>
<comment type="similarity">
    <text evidence="1">In the C-terminal section; belongs to the transferase hexapeptide repeat family.</text>
</comment>
<dbReference type="Gene3D" id="3.90.550.10">
    <property type="entry name" value="Spore Coat Polysaccharide Biosynthesis Protein SpsA, Chain A"/>
    <property type="match status" value="1"/>
</dbReference>
<evidence type="ECO:0000313" key="8">
    <source>
        <dbReference type="EMBL" id="TYO82461.1"/>
    </source>
</evidence>
<dbReference type="GO" id="GO:0019134">
    <property type="term" value="F:glucosamine-1-phosphate N-acetyltransferase activity"/>
    <property type="evidence" value="ECO:0007669"/>
    <property type="project" value="InterPro"/>
</dbReference>
<dbReference type="PANTHER" id="PTHR42883">
    <property type="entry name" value="GLUCOSE-1-PHOSPHATE THYMIDYLTRANSFERASE"/>
    <property type="match status" value="1"/>
</dbReference>
<dbReference type="PANTHER" id="PTHR42883:SF3">
    <property type="entry name" value="BIFUNCTIONAL PROTEIN GLMU"/>
    <property type="match status" value="1"/>
</dbReference>
<dbReference type="Proteomes" id="UP000323075">
    <property type="component" value="Unassembled WGS sequence"/>
</dbReference>
<dbReference type="RefSeq" id="WP_136361024.1">
    <property type="nucleotide sequence ID" value="NZ_VRYN01000001.1"/>
</dbReference>
<reference evidence="7" key="3">
    <citation type="journal article" name="MicrobiologyOpen">
        <title>Whole-genome comparison between the type strain of Halobacterium salinarum (DSM 3754(T)) and the laboratory strains R1 and NRC-1.</title>
        <authorList>
            <person name="Pfeiffer F."/>
            <person name="Losensky G."/>
            <person name="Marchfelder A."/>
            <person name="Habermann B."/>
            <person name="Dyall-Smith M."/>
        </authorList>
    </citation>
    <scope>NUCLEOTIDE SEQUENCE</scope>
    <source>
        <strain evidence="7">91-R6</strain>
    </source>
</reference>
<dbReference type="GO" id="GO:0003977">
    <property type="term" value="F:UDP-N-acetylglucosamine diphosphorylase activity"/>
    <property type="evidence" value="ECO:0007669"/>
    <property type="project" value="InterPro"/>
</dbReference>
<evidence type="ECO:0000259" key="6">
    <source>
        <dbReference type="Pfam" id="PF25087"/>
    </source>
</evidence>
<dbReference type="NCBIfam" id="TIGR03992">
    <property type="entry name" value="Arch_glmU"/>
    <property type="match status" value="1"/>
</dbReference>
<dbReference type="Gene3D" id="2.160.10.10">
    <property type="entry name" value="Hexapeptide repeat proteins"/>
    <property type="match status" value="1"/>
</dbReference>
<protein>
    <recommendedName>
        <fullName evidence="3">Bifunctional protein GlmU</fullName>
    </recommendedName>
</protein>
<gene>
    <name evidence="7" type="primary">graD5</name>
    <name evidence="8" type="ORF">APQ99_00992</name>
    <name evidence="7" type="ORF">HBSAL_01105</name>
</gene>
<dbReference type="InterPro" id="IPR005835">
    <property type="entry name" value="NTP_transferase_dom"/>
</dbReference>
<dbReference type="UniPathway" id="UPA00113">
    <property type="reaction ID" value="UER00532"/>
</dbReference>
<dbReference type="InterPro" id="IPR056729">
    <property type="entry name" value="GMPPB_C"/>
</dbReference>
<dbReference type="GO" id="GO:0006048">
    <property type="term" value="P:UDP-N-acetylglucosamine biosynthetic process"/>
    <property type="evidence" value="ECO:0007669"/>
    <property type="project" value="UniProtKB-UniPathway"/>
</dbReference>
<proteinExistence type="inferred from homology"/>
<evidence type="ECO:0000259" key="5">
    <source>
        <dbReference type="Pfam" id="PF00483"/>
    </source>
</evidence>
<dbReference type="CDD" id="cd04181">
    <property type="entry name" value="NTP_transferase"/>
    <property type="match status" value="1"/>
</dbReference>
<dbReference type="InterPro" id="IPR011004">
    <property type="entry name" value="Trimer_LpxA-like_sf"/>
</dbReference>
<evidence type="ECO:0000256" key="3">
    <source>
        <dbReference type="ARBA" id="ARBA00013414"/>
    </source>
</evidence>
<dbReference type="Proteomes" id="UP000296216">
    <property type="component" value="Chromosome"/>
</dbReference>
<evidence type="ECO:0000313" key="9">
    <source>
        <dbReference type="Proteomes" id="UP000296216"/>
    </source>
</evidence>
<dbReference type="Pfam" id="PF25087">
    <property type="entry name" value="GMPPB_C"/>
    <property type="match status" value="1"/>
</dbReference>
<feature type="region of interest" description="Disordered" evidence="4">
    <location>
        <begin position="237"/>
        <end position="259"/>
    </location>
</feature>
<evidence type="ECO:0000256" key="1">
    <source>
        <dbReference type="ARBA" id="ARBA00007707"/>
    </source>
</evidence>
<dbReference type="InterPro" id="IPR023915">
    <property type="entry name" value="Bifunctiontional_GlmU_arc-type"/>
</dbReference>
<evidence type="ECO:0000256" key="2">
    <source>
        <dbReference type="ARBA" id="ARBA00007947"/>
    </source>
</evidence>
<reference evidence="7 9" key="1">
    <citation type="journal article" date="2019" name="Microbiol. Resour. Announc.">
        <title>The Genome Sequence of the Halobacterium salinarum Type Strain Is Closely Related to That of Laboratory Strains NRC-1 and R1.</title>
        <authorList>
            <person name="Pfeiffer F."/>
            <person name="Marchfelder A."/>
            <person name="Habermann B."/>
            <person name="Dyall-Smith M.L."/>
        </authorList>
    </citation>
    <scope>NUCLEOTIDE SEQUENCE [LARGE SCALE GENOMIC DNA]</scope>
    <source>
        <strain evidence="7">91-R6</strain>
        <strain evidence="9">ATCC 33171 / DSM 3754 / JCM 8978 / NBRC 102687 / NCIMB 764 / 91-R6</strain>
    </source>
</reference>
<keyword evidence="7" id="KW-0548">Nucleotidyltransferase</keyword>
<dbReference type="EMBL" id="CP038631">
    <property type="protein sequence ID" value="QCC43968.1"/>
    <property type="molecule type" value="Genomic_DNA"/>
</dbReference>
<feature type="domain" description="Nucleotidyl transferase" evidence="5">
    <location>
        <begin position="3"/>
        <end position="231"/>
    </location>
</feature>
<evidence type="ECO:0000313" key="7">
    <source>
        <dbReference type="EMBL" id="QCC43968.1"/>
    </source>
</evidence>
<dbReference type="SUPFAM" id="SSF53448">
    <property type="entry name" value="Nucleotide-diphospho-sugar transferases"/>
    <property type="match status" value="1"/>
</dbReference>
<dbReference type="AlphaFoldDB" id="A0A4D6GU58"/>
<comment type="similarity">
    <text evidence="2">In the N-terminal section; belongs to the N-acetylglucosamine-1-phosphate uridyltransferase family.</text>
</comment>
<sequence>MQAVVLAAGKGERLWPLTENRPKPMVPVANQPILEHIVDALVSAGVTRVMLVVGSNRERVQRHFEDGSRWGIEISYVVQDRQLGTGHALAQAESVVGESFVALNGDRVIDASLVEDVWECHRESGDSAMGVTQVETPSAYGVVDLDGGTVTDIDEQPVPELVASEYINAGVYAFGPSVFAAIRRTDSYGELALTDALDEQLADHELRAVRYDGRWLDVSEPWDLVAANSALITDQRFDPPVERRKPRGSVPGDDQQAPVGGGTVCGEGVIVHPQAVVRNGVALGDNVTVGANAVIEQSILLPDSTVNPGAVVNDSIVGANATIGANTTVEGGQTDVVLGDTVHQGVRFGALVGDNAEVGSGVTVAPGSIVGNSAVVDSATVVTGRVDDQAHVTRG</sequence>
<accession>A0A4D6GU58</accession>
<organism evidence="7 9">
    <name type="scientific">Halobacterium salinarum (strain ATCC 33171 / DSM 3754 / JCM 8978 / NBRC 102687 / NCIMB 764 / 91-R6)</name>
    <dbReference type="NCBI Taxonomy" id="2597657"/>
    <lineage>
        <taxon>Archaea</taxon>
        <taxon>Methanobacteriati</taxon>
        <taxon>Methanobacteriota</taxon>
        <taxon>Stenosarchaea group</taxon>
        <taxon>Halobacteria</taxon>
        <taxon>Halobacteriales</taxon>
        <taxon>Halobacteriaceae</taxon>
        <taxon>Halobacterium</taxon>
    </lineage>
</organism>
<dbReference type="Pfam" id="PF00483">
    <property type="entry name" value="NTP_transferase"/>
    <property type="match status" value="1"/>
</dbReference>
<reference evidence="8 10" key="2">
    <citation type="submission" date="2019-07" db="EMBL/GenBank/DDBJ databases">
        <title>Genomic Encyclopedia of Archaeal and Bacterial Type Strains, Phase II (KMG-II): from individual species to whole genera.</title>
        <authorList>
            <person name="Goeker M."/>
        </authorList>
    </citation>
    <scope>NUCLEOTIDE SEQUENCE [LARGE SCALE GENOMIC DNA]</scope>
    <source>
        <strain evidence="8 10">DSM 3754</strain>
    </source>
</reference>
<feature type="domain" description="Mannose-1-phosphate guanyltransferase C-terminal" evidence="6">
    <location>
        <begin position="265"/>
        <end position="343"/>
    </location>
</feature>
<name>A0A4D6GU58_HALS9</name>
<evidence type="ECO:0000313" key="10">
    <source>
        <dbReference type="Proteomes" id="UP000323075"/>
    </source>
</evidence>